<dbReference type="InterPro" id="IPR023213">
    <property type="entry name" value="CAT-like_dom_sf"/>
</dbReference>
<keyword evidence="1" id="KW-0808">Transferase</keyword>
<dbReference type="InterPro" id="IPR050317">
    <property type="entry name" value="Plant_Fungal_Acyltransferase"/>
</dbReference>
<dbReference type="AlphaFoldDB" id="A0A2K0TU23"/>
<evidence type="ECO:0000313" key="2">
    <source>
        <dbReference type="EMBL" id="PNP49022.1"/>
    </source>
</evidence>
<dbReference type="Gene3D" id="3.30.559.10">
    <property type="entry name" value="Chloramphenicol acetyltransferase-like domain"/>
    <property type="match status" value="2"/>
</dbReference>
<dbReference type="PANTHER" id="PTHR31642">
    <property type="entry name" value="TRICHOTHECENE 3-O-ACETYLTRANSFERASE"/>
    <property type="match status" value="1"/>
</dbReference>
<accession>A0A2K0TU23</accession>
<evidence type="ECO:0000313" key="3">
    <source>
        <dbReference type="Proteomes" id="UP000236290"/>
    </source>
</evidence>
<evidence type="ECO:0000256" key="1">
    <source>
        <dbReference type="ARBA" id="ARBA00022679"/>
    </source>
</evidence>
<proteinExistence type="predicted"/>
<dbReference type="GO" id="GO:0016747">
    <property type="term" value="F:acyltransferase activity, transferring groups other than amino-acyl groups"/>
    <property type="evidence" value="ECO:0007669"/>
    <property type="project" value="TreeGrafter"/>
</dbReference>
<protein>
    <recommendedName>
        <fullName evidence="4">LysR family regulatory protein</fullName>
    </recommendedName>
</protein>
<reference evidence="2 3" key="1">
    <citation type="submission" date="2017-02" db="EMBL/GenBank/DDBJ databases">
        <title>Genomes of Trichoderma spp. with biocontrol activity.</title>
        <authorList>
            <person name="Gardiner D."/>
            <person name="Kazan K."/>
            <person name="Vos C."/>
            <person name="Harvey P."/>
        </authorList>
    </citation>
    <scope>NUCLEOTIDE SEQUENCE [LARGE SCALE GENOMIC DNA]</scope>
    <source>
        <strain evidence="2 3">Tr1</strain>
    </source>
</reference>
<sequence length="486" mass="55236">MFEYLFSPSKAPQPIPTDLIVPVGFFDDTIIFRTFVLYTLFVFDDVLDPESLRTSLERVVSRPGWNKLGARLRRNDRGQLEHHIPASFSPDRPAVGFDHVDHGTLAVEDHPAGSCIPRPPRNGRPAIVGDPDKLSELIYGQEVPRKLDDYIYTDRPQLGLHVVSFKNSTIVVLHWLHLTFDAMAKKSLLNAWMLMLQGREDEIPEPLAPHEYILEHCGKKPTEPHVLAEYHMSKAGLVWWVLQNCYNLMFKQQEHRMVCVPANYLTKLREKALAELATQAPGEKWEAPFVSEGDVLVAWIARLAIANLSENSEKPIAVQQAYQWRPILKDLIPDKRPFLSNCVGFLVTLMPAKDILQKPLSYLASQIRRSIEEQGSREQVEAYTSLIRLDPANRAPPFFGSTSMQLLMFSNWQKANMYETDLSAAAVTPRRTPLTPSYVQSIQGPYNFSDGIIIVGKDVEGNFWFSGNRAKGLWAIMEKKMEEEVI</sequence>
<dbReference type="PANTHER" id="PTHR31642:SF310">
    <property type="entry name" value="FATTY ALCOHOL:CAFFEOYL-COA ACYLTRANSFERASE"/>
    <property type="match status" value="1"/>
</dbReference>
<dbReference type="Proteomes" id="UP000236290">
    <property type="component" value="Unassembled WGS sequence"/>
</dbReference>
<dbReference type="OrthoDB" id="21502at2759"/>
<name>A0A2K0TU23_TRIHA</name>
<organism evidence="2 3">
    <name type="scientific">Trichoderma harzianum</name>
    <name type="common">Hypocrea lixii</name>
    <dbReference type="NCBI Taxonomy" id="5544"/>
    <lineage>
        <taxon>Eukaryota</taxon>
        <taxon>Fungi</taxon>
        <taxon>Dikarya</taxon>
        <taxon>Ascomycota</taxon>
        <taxon>Pezizomycotina</taxon>
        <taxon>Sordariomycetes</taxon>
        <taxon>Hypocreomycetidae</taxon>
        <taxon>Hypocreales</taxon>
        <taxon>Hypocreaceae</taxon>
        <taxon>Trichoderma</taxon>
    </lineage>
</organism>
<evidence type="ECO:0008006" key="4">
    <source>
        <dbReference type="Google" id="ProtNLM"/>
    </source>
</evidence>
<dbReference type="EMBL" id="MTYI01000222">
    <property type="protein sequence ID" value="PNP49022.1"/>
    <property type="molecule type" value="Genomic_DNA"/>
</dbReference>
<dbReference type="Pfam" id="PF02458">
    <property type="entry name" value="Transferase"/>
    <property type="match status" value="1"/>
</dbReference>
<gene>
    <name evidence="2" type="ORF">THARTR1_10233</name>
</gene>
<comment type="caution">
    <text evidence="2">The sequence shown here is derived from an EMBL/GenBank/DDBJ whole genome shotgun (WGS) entry which is preliminary data.</text>
</comment>